<evidence type="ECO:0000256" key="3">
    <source>
        <dbReference type="ARBA" id="ARBA00023163"/>
    </source>
</evidence>
<dbReference type="CDD" id="cd00092">
    <property type="entry name" value="HTH_CRP"/>
    <property type="match status" value="1"/>
</dbReference>
<dbReference type="InterPro" id="IPR018490">
    <property type="entry name" value="cNMP-bd_dom_sf"/>
</dbReference>
<accession>A0A931I3N8</accession>
<keyword evidence="4" id="KW-0535">Nitrogen fixation</keyword>
<comment type="caution">
    <text evidence="6">The sequence shown here is derived from an EMBL/GenBank/DDBJ whole genome shotgun (WGS) entry which is preliminary data.</text>
</comment>
<keyword evidence="1" id="KW-0805">Transcription regulation</keyword>
<dbReference type="InterPro" id="IPR000595">
    <property type="entry name" value="cNMP-bd_dom"/>
</dbReference>
<dbReference type="InterPro" id="IPR050397">
    <property type="entry name" value="Env_Response_Regulators"/>
</dbReference>
<dbReference type="RefSeq" id="WP_197311801.1">
    <property type="nucleotide sequence ID" value="NZ_JADZLT010000051.1"/>
</dbReference>
<evidence type="ECO:0000256" key="4">
    <source>
        <dbReference type="ARBA" id="ARBA00023231"/>
    </source>
</evidence>
<dbReference type="Proteomes" id="UP000631694">
    <property type="component" value="Unassembled WGS sequence"/>
</dbReference>
<proteinExistence type="predicted"/>
<evidence type="ECO:0000259" key="5">
    <source>
        <dbReference type="PROSITE" id="PS51063"/>
    </source>
</evidence>
<dbReference type="EMBL" id="JADZLT010000051">
    <property type="protein sequence ID" value="MBH0238713.1"/>
    <property type="molecule type" value="Genomic_DNA"/>
</dbReference>
<feature type="domain" description="HTH crp-type" evidence="5">
    <location>
        <begin position="157"/>
        <end position="227"/>
    </location>
</feature>
<reference evidence="6" key="1">
    <citation type="submission" date="2020-12" db="EMBL/GenBank/DDBJ databases">
        <title>Methylobrevis albus sp. nov., isolated from fresh water lack sediment.</title>
        <authorList>
            <person name="Zou Q."/>
        </authorList>
    </citation>
    <scope>NUCLEOTIDE SEQUENCE</scope>
    <source>
        <strain evidence="6">L22</strain>
    </source>
</reference>
<protein>
    <submittedName>
        <fullName evidence="6">Helix-turn-helix domain-containing protein</fullName>
    </submittedName>
</protein>
<evidence type="ECO:0000313" key="7">
    <source>
        <dbReference type="Proteomes" id="UP000631694"/>
    </source>
</evidence>
<dbReference type="GO" id="GO:0003677">
    <property type="term" value="F:DNA binding"/>
    <property type="evidence" value="ECO:0007669"/>
    <property type="project" value="UniProtKB-KW"/>
</dbReference>
<keyword evidence="2" id="KW-0238">DNA-binding</keyword>
<dbReference type="Gene3D" id="1.10.10.10">
    <property type="entry name" value="Winged helix-like DNA-binding domain superfamily/Winged helix DNA-binding domain"/>
    <property type="match status" value="1"/>
</dbReference>
<dbReference type="AlphaFoldDB" id="A0A931I3N8"/>
<dbReference type="Pfam" id="PF13545">
    <property type="entry name" value="HTH_Crp_2"/>
    <property type="match status" value="1"/>
</dbReference>
<name>A0A931I3N8_9HYPH</name>
<dbReference type="InterPro" id="IPR014710">
    <property type="entry name" value="RmlC-like_jellyroll"/>
</dbReference>
<dbReference type="FunFam" id="1.10.10.10:FF:000028">
    <property type="entry name" value="Fumarate/nitrate reduction transcriptional regulator Fnr"/>
    <property type="match status" value="1"/>
</dbReference>
<dbReference type="GO" id="GO:0003700">
    <property type="term" value="F:DNA-binding transcription factor activity"/>
    <property type="evidence" value="ECO:0007669"/>
    <property type="project" value="TreeGrafter"/>
</dbReference>
<dbReference type="SMART" id="SM00419">
    <property type="entry name" value="HTH_CRP"/>
    <property type="match status" value="1"/>
</dbReference>
<dbReference type="CDD" id="cd00038">
    <property type="entry name" value="CAP_ED"/>
    <property type="match status" value="1"/>
</dbReference>
<dbReference type="SUPFAM" id="SSF46785">
    <property type="entry name" value="Winged helix' DNA-binding domain"/>
    <property type="match status" value="1"/>
</dbReference>
<evidence type="ECO:0000256" key="2">
    <source>
        <dbReference type="ARBA" id="ARBA00023125"/>
    </source>
</evidence>
<dbReference type="SMART" id="SM00100">
    <property type="entry name" value="cNMP"/>
    <property type="match status" value="1"/>
</dbReference>
<keyword evidence="3" id="KW-0804">Transcription</keyword>
<keyword evidence="7" id="KW-1185">Reference proteome</keyword>
<dbReference type="InterPro" id="IPR036388">
    <property type="entry name" value="WH-like_DNA-bd_sf"/>
</dbReference>
<evidence type="ECO:0000256" key="1">
    <source>
        <dbReference type="ARBA" id="ARBA00023015"/>
    </source>
</evidence>
<dbReference type="GO" id="GO:0005829">
    <property type="term" value="C:cytosol"/>
    <property type="evidence" value="ECO:0007669"/>
    <property type="project" value="TreeGrafter"/>
</dbReference>
<dbReference type="SUPFAM" id="SSF51206">
    <property type="entry name" value="cAMP-binding domain-like"/>
    <property type="match status" value="1"/>
</dbReference>
<dbReference type="PRINTS" id="PR00034">
    <property type="entry name" value="HTHCRP"/>
</dbReference>
<organism evidence="6 7">
    <name type="scientific">Methylobrevis albus</name>
    <dbReference type="NCBI Taxonomy" id="2793297"/>
    <lineage>
        <taxon>Bacteria</taxon>
        <taxon>Pseudomonadati</taxon>
        <taxon>Pseudomonadota</taxon>
        <taxon>Alphaproteobacteria</taxon>
        <taxon>Hyphomicrobiales</taxon>
        <taxon>Pleomorphomonadaceae</taxon>
        <taxon>Methylobrevis</taxon>
    </lineage>
</organism>
<dbReference type="InterPro" id="IPR012318">
    <property type="entry name" value="HTH_CRP"/>
</dbReference>
<dbReference type="Pfam" id="PF00027">
    <property type="entry name" value="cNMP_binding"/>
    <property type="match status" value="1"/>
</dbReference>
<dbReference type="InterPro" id="IPR036390">
    <property type="entry name" value="WH_DNA-bd_sf"/>
</dbReference>
<gene>
    <name evidence="6" type="ORF">I5731_12830</name>
</gene>
<dbReference type="PANTHER" id="PTHR24567:SF75">
    <property type="entry name" value="FUMARATE AND NITRATE REDUCTION REGULATORY PROTEIN"/>
    <property type="match status" value="1"/>
</dbReference>
<evidence type="ECO:0000313" key="6">
    <source>
        <dbReference type="EMBL" id="MBH0238713.1"/>
    </source>
</evidence>
<dbReference type="PANTHER" id="PTHR24567">
    <property type="entry name" value="CRP FAMILY TRANSCRIPTIONAL REGULATORY PROTEIN"/>
    <property type="match status" value="1"/>
</dbReference>
<sequence>MLDATVLEARLRPAAVTAAGWPALAPSHDDGTSLGDFLSLGGARMNFERNAEIFAEDDAADYVYRLVSGCVRATRLFADGRRQIGEFHLAGDVFGLDMGATHAFAAEAVDDCVVQLVRRSALFARAATDPELGRDLWHHAAAGFERARERVVLLGRKTAQERLAAFLIEMDTRFGGRGSFELPMSRLDVADYLGLTIETVSRSFSHFEHEGLIALPQARRVRFVNRAALSWRSGH</sequence>
<dbReference type="Gene3D" id="2.60.120.10">
    <property type="entry name" value="Jelly Rolls"/>
    <property type="match status" value="1"/>
</dbReference>
<dbReference type="PROSITE" id="PS51063">
    <property type="entry name" value="HTH_CRP_2"/>
    <property type="match status" value="1"/>
</dbReference>